<evidence type="ECO:0000259" key="8">
    <source>
        <dbReference type="PROSITE" id="PS50109"/>
    </source>
</evidence>
<dbReference type="InParanoid" id="D9QKW8"/>
<keyword evidence="4" id="KW-0808">Transferase</keyword>
<evidence type="ECO:0000256" key="4">
    <source>
        <dbReference type="ARBA" id="ARBA00022679"/>
    </source>
</evidence>
<gene>
    <name evidence="9" type="ordered locus">Bresu_2473</name>
</gene>
<keyword evidence="3" id="KW-0597">Phosphoprotein</keyword>
<evidence type="ECO:0000256" key="3">
    <source>
        <dbReference type="ARBA" id="ARBA00022553"/>
    </source>
</evidence>
<dbReference type="PANTHER" id="PTHR41523:SF8">
    <property type="entry name" value="ETHYLENE RESPONSE SENSOR PROTEIN"/>
    <property type="match status" value="1"/>
</dbReference>
<name>D9QKW8_BRESC</name>
<dbReference type="KEGG" id="bsb:Bresu_2473"/>
<dbReference type="EMBL" id="CP002102">
    <property type="protein sequence ID" value="ADL01782.1"/>
    <property type="molecule type" value="Genomic_DNA"/>
</dbReference>
<evidence type="ECO:0000256" key="7">
    <source>
        <dbReference type="ARBA" id="ARBA00022840"/>
    </source>
</evidence>
<dbReference type="eggNOG" id="COG3920">
    <property type="taxonomic scope" value="Bacteria"/>
</dbReference>
<dbReference type="GO" id="GO:0005524">
    <property type="term" value="F:ATP binding"/>
    <property type="evidence" value="ECO:0007669"/>
    <property type="project" value="UniProtKB-KW"/>
</dbReference>
<evidence type="ECO:0000256" key="6">
    <source>
        <dbReference type="ARBA" id="ARBA00022777"/>
    </source>
</evidence>
<dbReference type="RefSeq" id="WP_013269883.1">
    <property type="nucleotide sequence ID" value="NC_014375.1"/>
</dbReference>
<dbReference type="InterPro" id="IPR003594">
    <property type="entry name" value="HATPase_dom"/>
</dbReference>
<dbReference type="Pfam" id="PF13581">
    <property type="entry name" value="HATPase_c_2"/>
    <property type="match status" value="1"/>
</dbReference>
<dbReference type="SMART" id="SM00387">
    <property type="entry name" value="HATPase_c"/>
    <property type="match status" value="1"/>
</dbReference>
<proteinExistence type="predicted"/>
<keyword evidence="5" id="KW-0547">Nucleotide-binding</keyword>
<dbReference type="STRING" id="633149.Bresu_2473"/>
<dbReference type="PANTHER" id="PTHR41523">
    <property type="entry name" value="TWO-COMPONENT SYSTEM SENSOR PROTEIN"/>
    <property type="match status" value="1"/>
</dbReference>
<dbReference type="Gene3D" id="3.30.565.10">
    <property type="entry name" value="Histidine kinase-like ATPase, C-terminal domain"/>
    <property type="match status" value="1"/>
</dbReference>
<evidence type="ECO:0000313" key="10">
    <source>
        <dbReference type="Proteomes" id="UP000002696"/>
    </source>
</evidence>
<reference evidence="10" key="1">
    <citation type="journal article" date="2011" name="J. Bacteriol.">
        <title>Genome sequences of eight morphologically diverse alphaproteobacteria.</title>
        <authorList>
            <consortium name="US DOE Joint Genome Institute"/>
            <person name="Brown P.J."/>
            <person name="Kysela D.T."/>
            <person name="Buechlein A."/>
            <person name="Hemmerich C."/>
            <person name="Brun Y.V."/>
        </authorList>
    </citation>
    <scope>NUCLEOTIDE SEQUENCE [LARGE SCALE GENOMIC DNA]</scope>
    <source>
        <strain evidence="10">ATCC 15264 / DSM 4735 / LMG 14903 / NBRC 16000 / CB 81</strain>
    </source>
</reference>
<keyword evidence="7" id="KW-0067">ATP-binding</keyword>
<keyword evidence="10" id="KW-1185">Reference proteome</keyword>
<dbReference type="Proteomes" id="UP000002696">
    <property type="component" value="Chromosome"/>
</dbReference>
<dbReference type="PROSITE" id="PS50109">
    <property type="entry name" value="HIS_KIN"/>
    <property type="match status" value="1"/>
</dbReference>
<evidence type="ECO:0000256" key="5">
    <source>
        <dbReference type="ARBA" id="ARBA00022741"/>
    </source>
</evidence>
<organism evidence="9 10">
    <name type="scientific">Brevundimonas subvibrioides (strain ATCC 15264 / DSM 4735 / LMG 14903 / NBRC 16000 / CB 81)</name>
    <name type="common">Caulobacter subvibrioides</name>
    <dbReference type="NCBI Taxonomy" id="633149"/>
    <lineage>
        <taxon>Bacteria</taxon>
        <taxon>Pseudomonadati</taxon>
        <taxon>Pseudomonadota</taxon>
        <taxon>Alphaproteobacteria</taxon>
        <taxon>Caulobacterales</taxon>
        <taxon>Caulobacteraceae</taxon>
        <taxon>Brevundimonas</taxon>
    </lineage>
</organism>
<accession>D9QKW8</accession>
<comment type="catalytic activity">
    <reaction evidence="1">
        <text>ATP + protein L-histidine = ADP + protein N-phospho-L-histidine.</text>
        <dbReference type="EC" id="2.7.13.3"/>
    </reaction>
</comment>
<keyword evidence="6 9" id="KW-0418">Kinase</keyword>
<dbReference type="InterPro" id="IPR005467">
    <property type="entry name" value="His_kinase_dom"/>
</dbReference>
<dbReference type="HOGENOM" id="CLU_1364017_0_0_5"/>
<dbReference type="InterPro" id="IPR036890">
    <property type="entry name" value="HATPase_C_sf"/>
</dbReference>
<dbReference type="SUPFAM" id="SSF55874">
    <property type="entry name" value="ATPase domain of HSP90 chaperone/DNA topoisomerase II/histidine kinase"/>
    <property type="match status" value="1"/>
</dbReference>
<evidence type="ECO:0000256" key="1">
    <source>
        <dbReference type="ARBA" id="ARBA00000085"/>
    </source>
</evidence>
<evidence type="ECO:0000313" key="9">
    <source>
        <dbReference type="EMBL" id="ADL01782.1"/>
    </source>
</evidence>
<dbReference type="EC" id="2.7.13.3" evidence="2"/>
<protein>
    <recommendedName>
        <fullName evidence="2">histidine kinase</fullName>
        <ecNumber evidence="2">2.7.13.3</ecNumber>
    </recommendedName>
</protein>
<dbReference type="GO" id="GO:0004673">
    <property type="term" value="F:protein histidine kinase activity"/>
    <property type="evidence" value="ECO:0007669"/>
    <property type="project" value="UniProtKB-EC"/>
</dbReference>
<feature type="domain" description="Histidine kinase" evidence="8">
    <location>
        <begin position="46"/>
        <end position="196"/>
    </location>
</feature>
<evidence type="ECO:0000256" key="2">
    <source>
        <dbReference type="ARBA" id="ARBA00012438"/>
    </source>
</evidence>
<dbReference type="AlphaFoldDB" id="D9QKW8"/>
<sequence length="200" mass="21421">MTANAEVRIATLERRLTGSYTLLQALLGIRLRSVSDPESRRHLTWLSDVVAAMGLLNRRMTDEGPVDFAAYLNDATAFWRRVGEARGVRIDVRAAEALLPETHALPLAIIVHEVMSNAVRHAFPERERGSIAVAYSRASDGVSLVIRDTGVGTDALTPRDGLALVQGLVEHLGGTLAIETAAGAGVGVRVRLPIAGTTTH</sequence>